<gene>
    <name evidence="2" type="ORF">EDM56_18560</name>
</gene>
<evidence type="ECO:0000256" key="1">
    <source>
        <dbReference type="ARBA" id="ARBA00022596"/>
    </source>
</evidence>
<comment type="caution">
    <text evidence="2">The sequence shown here is derived from an EMBL/GenBank/DDBJ whole genome shotgun (WGS) entry which is preliminary data.</text>
</comment>
<dbReference type="RefSeq" id="WP_122919413.1">
    <property type="nucleotide sequence ID" value="NZ_RHHQ01000014.1"/>
</dbReference>
<accession>A0A3M8DBP2</accession>
<dbReference type="PANTHER" id="PTHR36566:SF1">
    <property type="entry name" value="PYRIDINIUM-3,5-BISTHIOCARBOXYLIC ACID MONONUCLEOTIDE NICKEL INSERTION PROTEIN"/>
    <property type="match status" value="1"/>
</dbReference>
<sequence length="257" mass="27863">MKTAYLDCFSGLSGDMTLAALVDAGANRETIESELRKLSLGDFWMEWQSVMKTGVHALKLNVIDLHLQQQAEQAKVNPFRVLHSHPHEHRRYMEIVALIEAAGLSRRVTQRALAVFEQIGKAEAKIHNIPVDTVHFHEVGALDSIVDIVGVAIALEDLGIEQLYCGPVPTGNGYVRCDHGLYPVPAPATMEILKGIPLRASTIEKELTTPTGAGIAAALVTQFGPLPSMTVESIGYGAGTRNLPDQPNVLRVMIGTL</sequence>
<dbReference type="Proteomes" id="UP000271031">
    <property type="component" value="Unassembled WGS sequence"/>
</dbReference>
<dbReference type="AlphaFoldDB" id="A0A3M8DBP2"/>
<reference evidence="2 3" key="1">
    <citation type="submission" date="2018-10" db="EMBL/GenBank/DDBJ databases">
        <title>Phylogenomics of Brevibacillus.</title>
        <authorList>
            <person name="Dunlap C."/>
        </authorList>
    </citation>
    <scope>NUCLEOTIDE SEQUENCE [LARGE SCALE GENOMIC DNA]</scope>
    <source>
        <strain evidence="2 3">JCM 15716</strain>
    </source>
</reference>
<keyword evidence="1" id="KW-0533">Nickel</keyword>
<name>A0A3M8DBP2_9BACL</name>
<evidence type="ECO:0000313" key="3">
    <source>
        <dbReference type="Proteomes" id="UP000271031"/>
    </source>
</evidence>
<proteinExistence type="predicted"/>
<protein>
    <submittedName>
        <fullName evidence="2">LarC family nickel insertion protein</fullName>
    </submittedName>
</protein>
<dbReference type="OrthoDB" id="9765625at2"/>
<dbReference type="EMBL" id="RHHQ01000014">
    <property type="protein sequence ID" value="RNB85408.1"/>
    <property type="molecule type" value="Genomic_DNA"/>
</dbReference>
<evidence type="ECO:0000313" key="2">
    <source>
        <dbReference type="EMBL" id="RNB85408.1"/>
    </source>
</evidence>
<dbReference type="PANTHER" id="PTHR36566">
    <property type="entry name" value="NICKEL INSERTION PROTEIN-RELATED"/>
    <property type="match status" value="1"/>
</dbReference>
<dbReference type="InterPro" id="IPR002822">
    <property type="entry name" value="Ni_insertion"/>
</dbReference>
<keyword evidence="3" id="KW-1185">Reference proteome</keyword>
<organism evidence="2 3">
    <name type="scientific">Brevibacillus fluminis</name>
    <dbReference type="NCBI Taxonomy" id="511487"/>
    <lineage>
        <taxon>Bacteria</taxon>
        <taxon>Bacillati</taxon>
        <taxon>Bacillota</taxon>
        <taxon>Bacilli</taxon>
        <taxon>Bacillales</taxon>
        <taxon>Paenibacillaceae</taxon>
        <taxon>Brevibacillus</taxon>
    </lineage>
</organism>
<dbReference type="Pfam" id="PF01969">
    <property type="entry name" value="Ni_insertion"/>
    <property type="match status" value="1"/>
</dbReference>